<evidence type="ECO:0000313" key="1">
    <source>
        <dbReference type="EMBL" id="KKO06126.1"/>
    </source>
</evidence>
<dbReference type="AlphaFoldDB" id="A0A0F9VLW0"/>
<protein>
    <submittedName>
        <fullName evidence="1">Uncharacterized protein</fullName>
    </submittedName>
</protein>
<accession>A0A0F9VLW0</accession>
<organism evidence="1">
    <name type="scientific">marine sediment metagenome</name>
    <dbReference type="NCBI Taxonomy" id="412755"/>
    <lineage>
        <taxon>unclassified sequences</taxon>
        <taxon>metagenomes</taxon>
        <taxon>ecological metagenomes</taxon>
    </lineage>
</organism>
<comment type="caution">
    <text evidence="1">The sequence shown here is derived from an EMBL/GenBank/DDBJ whole genome shotgun (WGS) entry which is preliminary data.</text>
</comment>
<reference evidence="1" key="1">
    <citation type="journal article" date="2015" name="Nature">
        <title>Complex archaea that bridge the gap between prokaryotes and eukaryotes.</title>
        <authorList>
            <person name="Spang A."/>
            <person name="Saw J.H."/>
            <person name="Jorgensen S.L."/>
            <person name="Zaremba-Niedzwiedzka K."/>
            <person name="Martijn J."/>
            <person name="Lind A.E."/>
            <person name="van Eijk R."/>
            <person name="Schleper C."/>
            <person name="Guy L."/>
            <person name="Ettema T.J."/>
        </authorList>
    </citation>
    <scope>NUCLEOTIDE SEQUENCE</scope>
</reference>
<name>A0A0F9VLW0_9ZZZZ</name>
<gene>
    <name evidence="1" type="ORF">LCGC14_0071390</name>
</gene>
<proteinExistence type="predicted"/>
<sequence>MAKIEIKGSPEELERVATFLANNNVKFNVVNDYGNHSIEDLERYADLTQRFTDPVPEK</sequence>
<dbReference type="EMBL" id="LAZR01000017">
    <property type="protein sequence ID" value="KKO06126.1"/>
    <property type="molecule type" value="Genomic_DNA"/>
</dbReference>